<feature type="compositionally biased region" description="Polar residues" evidence="1">
    <location>
        <begin position="129"/>
        <end position="141"/>
    </location>
</feature>
<reference evidence="3 4" key="1">
    <citation type="submission" date="2024-10" db="EMBL/GenBank/DDBJ databases">
        <title>Updated reference genomes for cyclostephanoid diatoms.</title>
        <authorList>
            <person name="Roberts W.R."/>
            <person name="Alverson A.J."/>
        </authorList>
    </citation>
    <scope>NUCLEOTIDE SEQUENCE [LARGE SCALE GENOMIC DNA]</scope>
    <source>
        <strain evidence="3 4">AJA232-27</strain>
    </source>
</reference>
<dbReference type="AlphaFoldDB" id="A0ABD3M1J5"/>
<keyword evidence="2" id="KW-0812">Transmembrane</keyword>
<proteinExistence type="predicted"/>
<feature type="transmembrane region" description="Helical" evidence="2">
    <location>
        <begin position="65"/>
        <end position="84"/>
    </location>
</feature>
<evidence type="ECO:0000256" key="2">
    <source>
        <dbReference type="SAM" id="Phobius"/>
    </source>
</evidence>
<dbReference type="SUPFAM" id="SSF63825">
    <property type="entry name" value="YWTD domain"/>
    <property type="match status" value="1"/>
</dbReference>
<organism evidence="3 4">
    <name type="scientific">Discostella pseudostelligera</name>
    <dbReference type="NCBI Taxonomy" id="259834"/>
    <lineage>
        <taxon>Eukaryota</taxon>
        <taxon>Sar</taxon>
        <taxon>Stramenopiles</taxon>
        <taxon>Ochrophyta</taxon>
        <taxon>Bacillariophyta</taxon>
        <taxon>Coscinodiscophyceae</taxon>
        <taxon>Thalassiosirophycidae</taxon>
        <taxon>Stephanodiscales</taxon>
        <taxon>Stephanodiscaceae</taxon>
        <taxon>Discostella</taxon>
    </lineage>
</organism>
<keyword evidence="4" id="KW-1185">Reference proteome</keyword>
<dbReference type="PANTHER" id="PTHR35399">
    <property type="entry name" value="SLR8030 PROTEIN"/>
    <property type="match status" value="1"/>
</dbReference>
<keyword evidence="2" id="KW-1133">Transmembrane helix</keyword>
<evidence type="ECO:0000313" key="3">
    <source>
        <dbReference type="EMBL" id="KAL3757472.1"/>
    </source>
</evidence>
<dbReference type="PANTHER" id="PTHR35399:SF2">
    <property type="entry name" value="DUF839 DOMAIN-CONTAINING PROTEIN"/>
    <property type="match status" value="1"/>
</dbReference>
<dbReference type="Pfam" id="PF05787">
    <property type="entry name" value="PhoX"/>
    <property type="match status" value="1"/>
</dbReference>
<feature type="compositionally biased region" description="Polar residues" evidence="1">
    <location>
        <begin position="41"/>
        <end position="52"/>
    </location>
</feature>
<feature type="region of interest" description="Disordered" evidence="1">
    <location>
        <begin position="110"/>
        <end position="150"/>
    </location>
</feature>
<gene>
    <name evidence="3" type="ORF">ACHAWU_006679</name>
</gene>
<dbReference type="Proteomes" id="UP001530293">
    <property type="component" value="Unassembled WGS sequence"/>
</dbReference>
<keyword evidence="2" id="KW-0472">Membrane</keyword>
<evidence type="ECO:0000313" key="4">
    <source>
        <dbReference type="Proteomes" id="UP001530293"/>
    </source>
</evidence>
<protein>
    <submittedName>
        <fullName evidence="3">Uncharacterized protein</fullName>
    </submittedName>
</protein>
<name>A0ABD3M1J5_9STRA</name>
<comment type="caution">
    <text evidence="3">The sequence shown here is derived from an EMBL/GenBank/DDBJ whole genome shotgun (WGS) entry which is preliminary data.</text>
</comment>
<sequence length="573" mass="61949">MTQANTTEYFSSSSSSSLISRSSVNDVETGIAVPGHHSARKSNTSRDGTLTCSDDDRRRKGRRSWIIAGITAAIVIILIIGLSVGETCCASQPVVQQQQQQEEEDGTLDMIVPTGSSTSNSQDDDDISNESGTNTSNEMQPTSSVATTTTTTTATGASAAATTLTTTAGTSATVTSATTTTNTMSIHTSASYEPISTHPITTTTPAPKNPYYLGDDFVTIDELGIEISKGLSVRLIAQTGAKVLYANGNMSELSWHTKSDAAGIIPLNVDHPLEDGYVYISNSEADDSGSGGVYGLYFDKYGNITDCKALLTGTTKNCGGGITPWNTWVSCEEHDAGQCWEIDPIMERTAQTRLGSIDGGKYESVAVDNRNPDRPVFYVTEDREHGALRRYVANGNGWGALHSVDGGTTTFLHILGDGTFEWTTDEDIGQESAGDYFPNAEGIQVHEGHVYFMSKEHRMLIILDLDSMTYETEYSGMKFYGEGYFGDEPDQIIFGPTQKYMYFTEDGGNSPGVYARYGGEKTYFTLFQGINGVFSDDETVGIAISPDHKRFYAGIQDAGYIFEFSREDGLAFE</sequence>
<dbReference type="InterPro" id="IPR008557">
    <property type="entry name" value="PhoX"/>
</dbReference>
<evidence type="ECO:0000256" key="1">
    <source>
        <dbReference type="SAM" id="MobiDB-lite"/>
    </source>
</evidence>
<feature type="region of interest" description="Disordered" evidence="1">
    <location>
        <begin position="31"/>
        <end position="58"/>
    </location>
</feature>
<dbReference type="EMBL" id="JALLBG020000265">
    <property type="protein sequence ID" value="KAL3757472.1"/>
    <property type="molecule type" value="Genomic_DNA"/>
</dbReference>
<accession>A0ABD3M1J5</accession>